<protein>
    <submittedName>
        <fullName evidence="1">Uncharacterized protein</fullName>
    </submittedName>
</protein>
<dbReference type="AlphaFoldDB" id="A0AAN5D123"/>
<dbReference type="Proteomes" id="UP001328107">
    <property type="component" value="Unassembled WGS sequence"/>
</dbReference>
<keyword evidence="2" id="KW-1185">Reference proteome</keyword>
<feature type="non-terminal residue" evidence="1">
    <location>
        <position position="127"/>
    </location>
</feature>
<accession>A0AAN5D123</accession>
<reference evidence="2" key="1">
    <citation type="submission" date="2022-10" db="EMBL/GenBank/DDBJ databases">
        <title>Genome assembly of Pristionchus species.</title>
        <authorList>
            <person name="Yoshida K."/>
            <person name="Sommer R.J."/>
        </authorList>
    </citation>
    <scope>NUCLEOTIDE SEQUENCE [LARGE SCALE GENOMIC DNA]</scope>
    <source>
        <strain evidence="2">RS5460</strain>
    </source>
</reference>
<name>A0AAN5D123_9BILA</name>
<gene>
    <name evidence="1" type="ORF">PMAYCL1PPCAC_23887</name>
</gene>
<organism evidence="1 2">
    <name type="scientific">Pristionchus mayeri</name>
    <dbReference type="NCBI Taxonomy" id="1317129"/>
    <lineage>
        <taxon>Eukaryota</taxon>
        <taxon>Metazoa</taxon>
        <taxon>Ecdysozoa</taxon>
        <taxon>Nematoda</taxon>
        <taxon>Chromadorea</taxon>
        <taxon>Rhabditida</taxon>
        <taxon>Rhabditina</taxon>
        <taxon>Diplogasteromorpha</taxon>
        <taxon>Diplogasteroidea</taxon>
        <taxon>Neodiplogasteridae</taxon>
        <taxon>Pristionchus</taxon>
    </lineage>
</organism>
<proteinExistence type="predicted"/>
<comment type="caution">
    <text evidence="1">The sequence shown here is derived from an EMBL/GenBank/DDBJ whole genome shotgun (WGS) entry which is preliminary data.</text>
</comment>
<sequence length="127" mass="13721">MGLESVNLAVLFLDDAHLAQEVFYLLSLISSQLQHLSIFRMLHNGSIAIVLLLEVSADLLEVVLRGDSLEHGDGLPSGSLLNANVAESLLGSLLVLELLEGVFGLVKVGDGHVITRRWPLPSVMEKL</sequence>
<evidence type="ECO:0000313" key="2">
    <source>
        <dbReference type="Proteomes" id="UP001328107"/>
    </source>
</evidence>
<dbReference type="EMBL" id="BTRK01000005">
    <property type="protein sequence ID" value="GMR53692.1"/>
    <property type="molecule type" value="Genomic_DNA"/>
</dbReference>
<evidence type="ECO:0000313" key="1">
    <source>
        <dbReference type="EMBL" id="GMR53692.1"/>
    </source>
</evidence>